<protein>
    <submittedName>
        <fullName evidence="1">Uncharacterized protein</fullName>
    </submittedName>
</protein>
<proteinExistence type="predicted"/>
<keyword evidence="2" id="KW-1185">Reference proteome</keyword>
<comment type="caution">
    <text evidence="1">The sequence shown here is derived from an EMBL/GenBank/DDBJ whole genome shotgun (WGS) entry which is preliminary data.</text>
</comment>
<dbReference type="RefSeq" id="WP_080144805.1">
    <property type="nucleotide sequence ID" value="NZ_JAASIO010000016.1"/>
</dbReference>
<sequence>MDRDAIFNMSMQERIEYFNGRLAGGESYEDILASVGLTKKEAGQSEPYGLGLIKLGNEVKPKPGRGENGFAW</sequence>
<reference evidence="1 2" key="1">
    <citation type="submission" date="2020-08" db="EMBL/GenBank/DDBJ databases">
        <authorList>
            <person name="Liu C."/>
            <person name="Sun Q."/>
        </authorList>
    </citation>
    <scope>NUCLEOTIDE SEQUENCE [LARGE SCALE GENOMIC DNA]</scope>
    <source>
        <strain evidence="1 2">N22</strain>
    </source>
</reference>
<evidence type="ECO:0000313" key="2">
    <source>
        <dbReference type="Proteomes" id="UP000587396"/>
    </source>
</evidence>
<dbReference type="EMBL" id="JACMSE010000003">
    <property type="protein sequence ID" value="MBC2889058.1"/>
    <property type="molecule type" value="Genomic_DNA"/>
</dbReference>
<name>A0A842JGN9_9ACTN</name>
<dbReference type="Proteomes" id="UP000587396">
    <property type="component" value="Unassembled WGS sequence"/>
</dbReference>
<dbReference type="AlphaFoldDB" id="A0A842JGN9"/>
<organism evidence="1 2">
    <name type="scientific">Gordonibacter massiliensis</name>
    <name type="common">ex Traore et al. 2017</name>
    <dbReference type="NCBI Taxonomy" id="1841863"/>
    <lineage>
        <taxon>Bacteria</taxon>
        <taxon>Bacillati</taxon>
        <taxon>Actinomycetota</taxon>
        <taxon>Coriobacteriia</taxon>
        <taxon>Eggerthellales</taxon>
        <taxon>Eggerthellaceae</taxon>
        <taxon>Gordonibacter</taxon>
    </lineage>
</organism>
<gene>
    <name evidence="1" type="ORF">H7313_06805</name>
</gene>
<evidence type="ECO:0000313" key="1">
    <source>
        <dbReference type="EMBL" id="MBC2889058.1"/>
    </source>
</evidence>
<accession>A0A842JGN9</accession>